<feature type="compositionally biased region" description="Basic and acidic residues" evidence="1">
    <location>
        <begin position="781"/>
        <end position="796"/>
    </location>
</feature>
<feature type="compositionally biased region" description="Acidic residues" evidence="1">
    <location>
        <begin position="437"/>
        <end position="482"/>
    </location>
</feature>
<evidence type="ECO:0000256" key="1">
    <source>
        <dbReference type="SAM" id="MobiDB-lite"/>
    </source>
</evidence>
<feature type="compositionally biased region" description="Basic and acidic residues" evidence="1">
    <location>
        <begin position="422"/>
        <end position="436"/>
    </location>
</feature>
<feature type="compositionally biased region" description="Low complexity" evidence="1">
    <location>
        <begin position="1"/>
        <end position="24"/>
    </location>
</feature>
<accession>A0AAD7UWZ4</accession>
<gene>
    <name evidence="3" type="ORF">O0I10_009071</name>
</gene>
<feature type="domain" description="DNA replication checkpoint mediator MRC1" evidence="2">
    <location>
        <begin position="551"/>
        <end position="699"/>
    </location>
</feature>
<reference evidence="3 4" key="1">
    <citation type="submission" date="2023-03" db="EMBL/GenBank/DDBJ databases">
        <title>Genome sequence of Lichtheimia ornata CBS 291.66.</title>
        <authorList>
            <person name="Mohabir J.T."/>
            <person name="Shea T.P."/>
            <person name="Kurbessoian T."/>
            <person name="Berby B."/>
            <person name="Fontaine J."/>
            <person name="Livny J."/>
            <person name="Gnirke A."/>
            <person name="Stajich J.E."/>
            <person name="Cuomo C.A."/>
        </authorList>
    </citation>
    <scope>NUCLEOTIDE SEQUENCE [LARGE SCALE GENOMIC DNA]</scope>
    <source>
        <strain evidence="3">CBS 291.66</strain>
    </source>
</reference>
<feature type="compositionally biased region" description="Acidic residues" evidence="1">
    <location>
        <begin position="749"/>
        <end position="759"/>
    </location>
</feature>
<dbReference type="RefSeq" id="XP_058340116.1">
    <property type="nucleotide sequence ID" value="XM_058489068.1"/>
</dbReference>
<feature type="compositionally biased region" description="Basic residues" evidence="1">
    <location>
        <begin position="236"/>
        <end position="246"/>
    </location>
</feature>
<feature type="region of interest" description="Disordered" evidence="1">
    <location>
        <begin position="1"/>
        <end position="60"/>
    </location>
</feature>
<evidence type="ECO:0000259" key="2">
    <source>
        <dbReference type="Pfam" id="PF09444"/>
    </source>
</evidence>
<feature type="compositionally biased region" description="Acidic residues" evidence="1">
    <location>
        <begin position="717"/>
        <end position="738"/>
    </location>
</feature>
<feature type="compositionally biased region" description="Basic and acidic residues" evidence="1">
    <location>
        <begin position="247"/>
        <end position="259"/>
    </location>
</feature>
<proteinExistence type="predicted"/>
<name>A0AAD7UWZ4_9FUNG</name>
<sequence length="869" mass="98452">MDATTTDTPLPNNNDTHNDTLLALSSDDNDTPMATDKKKTTIDLSDSDNDSDDQGGLTGVDNLNISARLKRLMRDTTLTSALDDDDDSDDDDDPLKDNVLFRTPAAVKTPAVQSLLRTEPSPRLDKSNYDDDSSSNDEGNDMIHQRLPAAVSSPTANRHPPRQRRPLDFFAGNSESSSSSSSSENEQQQKQPRRRRQQQPKKTRQKKKTSSTTPAATAAVSDDDSEDDNEDEDGKKRKRPPKRAMSKRAERLMHQENQRLTRTTVAKLQPRTDKLSFNHVMEKFKQQRLLSSSSSPPQDKSPNTMIREKVKALNDDSDSDLEIVHPQAVKEVDFASPDRPRLPFEQFQSSPSPLRNRPMTHRDLNKRLQDMMAKEMLERRRHMEEKARATGTFKTTEEIVRHQLALEKQAQQIGMQVNEHFIRESGRKSRPSNDDDKVPDEEDEDVFEELFLSGEEEGEEEEVGEDDNEEDVHMEENGDDKENEATNPPEAMPKDDGDDQPIRKRKRNNVLFSDDDEEASDTGSEKQVDQPMEDNMVDTAATAAPPIKHQRKEKSEYLDAEAQESEDEYFGAGGPDADEDEDDARLDQYEKDGMLVDKTDEHVDEATLRAALNSQLAESDKHMVERLLKDIMSGDLRRRRAAREAGLMLDDYDIYDDPEDNDLIALRRAANERRKRLLDQSGDPIQALARDPKTAAFAKALQSMPEDPQGLDLSDHEQEDDMMQGSDGDDDEDEDDDLDPRSNLSLVIPEDEEEQEDEAPDSRHMMTLDDSDEEQGLAVVERQERPVITRDQRMRDQQRQRLKRLLAESGGNLGAPAENSARVGLTAKSQPTERKVARYMELPKAALDESPLQKREPRLLGMLKPPNKR</sequence>
<feature type="region of interest" description="Disordered" evidence="1">
    <location>
        <begin position="847"/>
        <end position="869"/>
    </location>
</feature>
<feature type="region of interest" description="Disordered" evidence="1">
    <location>
        <begin position="422"/>
        <end position="585"/>
    </location>
</feature>
<protein>
    <recommendedName>
        <fullName evidence="2">DNA replication checkpoint mediator MRC1 domain-containing protein</fullName>
    </recommendedName>
</protein>
<feature type="compositionally biased region" description="Acidic residues" evidence="1">
    <location>
        <begin position="221"/>
        <end position="232"/>
    </location>
</feature>
<keyword evidence="4" id="KW-1185">Reference proteome</keyword>
<feature type="region of interest" description="Disordered" evidence="1">
    <location>
        <begin position="80"/>
        <end position="273"/>
    </location>
</feature>
<comment type="caution">
    <text evidence="3">The sequence shown here is derived from an EMBL/GenBank/DDBJ whole genome shotgun (WGS) entry which is preliminary data.</text>
</comment>
<dbReference type="Pfam" id="PF09444">
    <property type="entry name" value="MRC1"/>
    <property type="match status" value="1"/>
</dbReference>
<feature type="compositionally biased region" description="Basic residues" evidence="1">
    <location>
        <begin position="191"/>
        <end position="209"/>
    </location>
</feature>
<feature type="compositionally biased region" description="Acidic residues" evidence="1">
    <location>
        <begin position="558"/>
        <end position="569"/>
    </location>
</feature>
<dbReference type="EMBL" id="JARTCD010000051">
    <property type="protein sequence ID" value="KAJ8655203.1"/>
    <property type="molecule type" value="Genomic_DNA"/>
</dbReference>
<feature type="region of interest" description="Disordered" evidence="1">
    <location>
        <begin position="675"/>
        <end position="796"/>
    </location>
</feature>
<feature type="region of interest" description="Disordered" evidence="1">
    <location>
        <begin position="340"/>
        <end position="359"/>
    </location>
</feature>
<dbReference type="GeneID" id="83216478"/>
<dbReference type="AlphaFoldDB" id="A0AAD7UWZ4"/>
<evidence type="ECO:0000313" key="3">
    <source>
        <dbReference type="EMBL" id="KAJ8655203.1"/>
    </source>
</evidence>
<feature type="compositionally biased region" description="Acidic residues" evidence="1">
    <location>
        <begin position="82"/>
        <end position="94"/>
    </location>
</feature>
<feature type="compositionally biased region" description="Acidic residues" evidence="1">
    <location>
        <begin position="130"/>
        <end position="140"/>
    </location>
</feature>
<feature type="compositionally biased region" description="Low complexity" evidence="1">
    <location>
        <begin position="173"/>
        <end position="190"/>
    </location>
</feature>
<feature type="compositionally biased region" description="Basic and acidic residues" evidence="1">
    <location>
        <begin position="120"/>
        <end position="129"/>
    </location>
</feature>
<organism evidence="3 4">
    <name type="scientific">Lichtheimia ornata</name>
    <dbReference type="NCBI Taxonomy" id="688661"/>
    <lineage>
        <taxon>Eukaryota</taxon>
        <taxon>Fungi</taxon>
        <taxon>Fungi incertae sedis</taxon>
        <taxon>Mucoromycota</taxon>
        <taxon>Mucoromycotina</taxon>
        <taxon>Mucoromycetes</taxon>
        <taxon>Mucorales</taxon>
        <taxon>Lichtheimiaceae</taxon>
        <taxon>Lichtheimia</taxon>
    </lineage>
</organism>
<dbReference type="InterPro" id="IPR018564">
    <property type="entry name" value="Repl_chkpnt_MRC1_dom"/>
</dbReference>
<evidence type="ECO:0000313" key="4">
    <source>
        <dbReference type="Proteomes" id="UP001234581"/>
    </source>
</evidence>
<feature type="compositionally biased region" description="Low complexity" evidence="1">
    <location>
        <begin position="210"/>
        <end position="220"/>
    </location>
</feature>
<dbReference type="Proteomes" id="UP001234581">
    <property type="component" value="Unassembled WGS sequence"/>
</dbReference>